<dbReference type="InterPro" id="IPR002347">
    <property type="entry name" value="SDR_fam"/>
</dbReference>
<organism evidence="4">
    <name type="scientific">Oppiella nova</name>
    <dbReference type="NCBI Taxonomy" id="334625"/>
    <lineage>
        <taxon>Eukaryota</taxon>
        <taxon>Metazoa</taxon>
        <taxon>Ecdysozoa</taxon>
        <taxon>Arthropoda</taxon>
        <taxon>Chelicerata</taxon>
        <taxon>Arachnida</taxon>
        <taxon>Acari</taxon>
        <taxon>Acariformes</taxon>
        <taxon>Sarcoptiformes</taxon>
        <taxon>Oribatida</taxon>
        <taxon>Brachypylina</taxon>
        <taxon>Oppioidea</taxon>
        <taxon>Oppiidae</taxon>
        <taxon>Oppiella</taxon>
    </lineage>
</organism>
<keyword evidence="2" id="KW-0812">Transmembrane</keyword>
<dbReference type="PROSITE" id="PS50866">
    <property type="entry name" value="GOLD"/>
    <property type="match status" value="1"/>
</dbReference>
<dbReference type="Pfam" id="PF01105">
    <property type="entry name" value="EMP24_GP25L"/>
    <property type="match status" value="1"/>
</dbReference>
<dbReference type="Pfam" id="PF00106">
    <property type="entry name" value="adh_short"/>
    <property type="match status" value="1"/>
</dbReference>
<reference evidence="4" key="1">
    <citation type="submission" date="2020-11" db="EMBL/GenBank/DDBJ databases">
        <authorList>
            <person name="Tran Van P."/>
        </authorList>
    </citation>
    <scope>NUCLEOTIDE SEQUENCE</scope>
</reference>
<dbReference type="AlphaFoldDB" id="A0A7R9LU31"/>
<evidence type="ECO:0000313" key="4">
    <source>
        <dbReference type="EMBL" id="CAD7647971.1"/>
    </source>
</evidence>
<keyword evidence="2" id="KW-0472">Membrane</keyword>
<keyword evidence="5" id="KW-1185">Reference proteome</keyword>
<dbReference type="EMBL" id="CAJPVJ010002955">
    <property type="protein sequence ID" value="CAG2167009.1"/>
    <property type="molecule type" value="Genomic_DNA"/>
</dbReference>
<dbReference type="PROSITE" id="PS00061">
    <property type="entry name" value="ADH_SHORT"/>
    <property type="match status" value="1"/>
</dbReference>
<dbReference type="GO" id="GO:0016491">
    <property type="term" value="F:oxidoreductase activity"/>
    <property type="evidence" value="ECO:0007669"/>
    <property type="project" value="UniProtKB-KW"/>
</dbReference>
<dbReference type="PRINTS" id="PR00081">
    <property type="entry name" value="GDHRDH"/>
</dbReference>
<evidence type="ECO:0000259" key="3">
    <source>
        <dbReference type="PROSITE" id="PS50866"/>
    </source>
</evidence>
<dbReference type="SUPFAM" id="SSF51735">
    <property type="entry name" value="NAD(P)-binding Rossmann-fold domains"/>
    <property type="match status" value="1"/>
</dbReference>
<name>A0A7R9LU31_9ACAR</name>
<dbReference type="InterPro" id="IPR009038">
    <property type="entry name" value="GOLD_dom"/>
</dbReference>
<dbReference type="InterPro" id="IPR036291">
    <property type="entry name" value="NAD(P)-bd_dom_sf"/>
</dbReference>
<dbReference type="EMBL" id="OC917780">
    <property type="protein sequence ID" value="CAD7647971.1"/>
    <property type="molecule type" value="Genomic_DNA"/>
</dbReference>
<dbReference type="PANTHER" id="PTHR44269">
    <property type="entry name" value="DEHYDROGENASE/REDUCTASE SDR FAMILY MEMBER 7-RELATED"/>
    <property type="match status" value="1"/>
</dbReference>
<proteinExistence type="predicted"/>
<sequence length="495" mass="56093">MFGLIIVLILIALFVWFFARLDSDIQLVLSEKFGHSISELRGKVVWITGASSGIGEALSYELAANGVKLVISGTNGSRLEEVKRQCLLSGQLQEEDVLILSFDIRDYSVHQMQFNSVIKHFKRLDILVSNAGRSQRAAFEEIDIEVDKEMFEINVFGLINLTRIVLKYFLQNKIKGHFVVTSSTAGKLGVPNSASYTASKHALHGYYECLRTEAQAKGISITMLCPGPVFSRILENAMSGKKDGQHSVVTHSKDNKRLDTNRCAHLMATAIVNSLDETEVWSEWLRHWTYCLAVYCVVLGVTLSPTQCLRFHLQPNTKRCLKEEMRKDVLVTGEYELSPAPGQRTDLAVTDSKGHTAFARENLDRGKFAVTSDEDDIFDFCFVSYLQTGHQTGPEREVHLEMKHGVEAKSYEELANVGKLKPLEMELTKLEDLSSSIVQDFEYMKKREEEMRDTNESTNNRVLYLSIFSMLCLLGLATWQVLYLRRFFKAKKLIE</sequence>
<dbReference type="InterPro" id="IPR053011">
    <property type="entry name" value="SDR_family_member_7"/>
</dbReference>
<dbReference type="InterPro" id="IPR020904">
    <property type="entry name" value="Sc_DH/Rdtase_CS"/>
</dbReference>
<evidence type="ECO:0000313" key="5">
    <source>
        <dbReference type="Proteomes" id="UP000728032"/>
    </source>
</evidence>
<keyword evidence="2" id="KW-1133">Transmembrane helix</keyword>
<dbReference type="Gene3D" id="3.40.50.720">
    <property type="entry name" value="NAD(P)-binding Rossmann-like Domain"/>
    <property type="match status" value="1"/>
</dbReference>
<feature type="transmembrane region" description="Helical" evidence="2">
    <location>
        <begin position="462"/>
        <end position="484"/>
    </location>
</feature>
<accession>A0A7R9LU31</accession>
<gene>
    <name evidence="4" type="ORF">ONB1V03_LOCUS6523</name>
</gene>
<protein>
    <recommendedName>
        <fullName evidence="3">GOLD domain-containing protein</fullName>
    </recommendedName>
</protein>
<dbReference type="Proteomes" id="UP000728032">
    <property type="component" value="Unassembled WGS sequence"/>
</dbReference>
<dbReference type="SMART" id="SM01190">
    <property type="entry name" value="EMP24_GP25L"/>
    <property type="match status" value="1"/>
</dbReference>
<dbReference type="OrthoDB" id="759142at2759"/>
<feature type="domain" description="GOLD" evidence="3">
    <location>
        <begin position="318"/>
        <end position="404"/>
    </location>
</feature>
<keyword evidence="1" id="KW-0560">Oxidoreductase</keyword>
<evidence type="ECO:0000256" key="2">
    <source>
        <dbReference type="SAM" id="Phobius"/>
    </source>
</evidence>
<evidence type="ECO:0000256" key="1">
    <source>
        <dbReference type="ARBA" id="ARBA00023002"/>
    </source>
</evidence>